<dbReference type="AlphaFoldDB" id="A0AA38NVQ4"/>
<dbReference type="Proteomes" id="UP001163846">
    <property type="component" value="Unassembled WGS sequence"/>
</dbReference>
<evidence type="ECO:0000256" key="1">
    <source>
        <dbReference type="SAM" id="MobiDB-lite"/>
    </source>
</evidence>
<feature type="compositionally biased region" description="Low complexity" evidence="1">
    <location>
        <begin position="142"/>
        <end position="151"/>
    </location>
</feature>
<dbReference type="EMBL" id="MU807514">
    <property type="protein sequence ID" value="KAJ3831388.1"/>
    <property type="molecule type" value="Genomic_DNA"/>
</dbReference>
<name>A0AA38NVQ4_9AGAR</name>
<keyword evidence="3" id="KW-1185">Reference proteome</keyword>
<sequence length="176" mass="20177">MSPSPCPLAWVKYRLYVSIQGSLILLLLPPSPPPPPPPTAPWPAGVIVIGYVSGYDCKRGHRYRYRSKFESEFESESESGNGEMERAIWNLNDAIRGVYRWERDLQDYFNWVITPKPSQKPPSGQPHLQLLKWALPRNILPPSHLLPSPNSKNQRKIQLGRRAEAQAVSTFERPHW</sequence>
<feature type="region of interest" description="Disordered" evidence="1">
    <location>
        <begin position="142"/>
        <end position="176"/>
    </location>
</feature>
<gene>
    <name evidence="2" type="ORF">F5878DRAFT_667606</name>
</gene>
<protein>
    <submittedName>
        <fullName evidence="2">Uncharacterized protein</fullName>
    </submittedName>
</protein>
<evidence type="ECO:0000313" key="3">
    <source>
        <dbReference type="Proteomes" id="UP001163846"/>
    </source>
</evidence>
<accession>A0AA38NVQ4</accession>
<proteinExistence type="predicted"/>
<organism evidence="2 3">
    <name type="scientific">Lentinula raphanica</name>
    <dbReference type="NCBI Taxonomy" id="153919"/>
    <lineage>
        <taxon>Eukaryota</taxon>
        <taxon>Fungi</taxon>
        <taxon>Dikarya</taxon>
        <taxon>Basidiomycota</taxon>
        <taxon>Agaricomycotina</taxon>
        <taxon>Agaricomycetes</taxon>
        <taxon>Agaricomycetidae</taxon>
        <taxon>Agaricales</taxon>
        <taxon>Marasmiineae</taxon>
        <taxon>Omphalotaceae</taxon>
        <taxon>Lentinula</taxon>
    </lineage>
</organism>
<reference evidence="2" key="1">
    <citation type="submission" date="2022-08" db="EMBL/GenBank/DDBJ databases">
        <authorList>
            <consortium name="DOE Joint Genome Institute"/>
            <person name="Min B."/>
            <person name="Riley R."/>
            <person name="Sierra-Patev S."/>
            <person name="Naranjo-Ortiz M."/>
            <person name="Looney B."/>
            <person name="Konkel Z."/>
            <person name="Slot J.C."/>
            <person name="Sakamoto Y."/>
            <person name="Steenwyk J.L."/>
            <person name="Rokas A."/>
            <person name="Carro J."/>
            <person name="Camarero S."/>
            <person name="Ferreira P."/>
            <person name="Molpeceres G."/>
            <person name="Ruiz-Duenas F.J."/>
            <person name="Serrano A."/>
            <person name="Henrissat B."/>
            <person name="Drula E."/>
            <person name="Hughes K.W."/>
            <person name="Mata J.L."/>
            <person name="Ishikawa N.K."/>
            <person name="Vargas-Isla R."/>
            <person name="Ushijima S."/>
            <person name="Smith C.A."/>
            <person name="Ahrendt S."/>
            <person name="Andreopoulos W."/>
            <person name="He G."/>
            <person name="Labutti K."/>
            <person name="Lipzen A."/>
            <person name="Ng V."/>
            <person name="Sandor L."/>
            <person name="Barry K."/>
            <person name="Martinez A.T."/>
            <person name="Xiao Y."/>
            <person name="Gibbons J.G."/>
            <person name="Terashima K."/>
            <person name="Hibbett D.S."/>
            <person name="Grigoriev I.V."/>
        </authorList>
    </citation>
    <scope>NUCLEOTIDE SEQUENCE</scope>
    <source>
        <strain evidence="2">TFB9207</strain>
    </source>
</reference>
<comment type="caution">
    <text evidence="2">The sequence shown here is derived from an EMBL/GenBank/DDBJ whole genome shotgun (WGS) entry which is preliminary data.</text>
</comment>
<evidence type="ECO:0000313" key="2">
    <source>
        <dbReference type="EMBL" id="KAJ3831388.1"/>
    </source>
</evidence>